<feature type="signal peptide" evidence="2">
    <location>
        <begin position="1"/>
        <end position="23"/>
    </location>
</feature>
<organism evidence="4 5">
    <name type="scientific">Porites lobata</name>
    <dbReference type="NCBI Taxonomy" id="104759"/>
    <lineage>
        <taxon>Eukaryota</taxon>
        <taxon>Metazoa</taxon>
        <taxon>Cnidaria</taxon>
        <taxon>Anthozoa</taxon>
        <taxon>Hexacorallia</taxon>
        <taxon>Scleractinia</taxon>
        <taxon>Fungiina</taxon>
        <taxon>Poritidae</taxon>
        <taxon>Porites</taxon>
    </lineage>
</organism>
<dbReference type="EMBL" id="CALNXK010000003">
    <property type="protein sequence ID" value="CAH3035043.1"/>
    <property type="molecule type" value="Genomic_DNA"/>
</dbReference>
<accession>A0ABN8MVI5</accession>
<comment type="caution">
    <text evidence="4">The sequence shown here is derived from an EMBL/GenBank/DDBJ whole genome shotgun (WGS) entry which is preliminary data.</text>
</comment>
<evidence type="ECO:0000256" key="2">
    <source>
        <dbReference type="SAM" id="SignalP"/>
    </source>
</evidence>
<feature type="domain" description="Insulin-like" evidence="3">
    <location>
        <begin position="39"/>
        <end position="109"/>
    </location>
</feature>
<protein>
    <recommendedName>
        <fullName evidence="3">Insulin-like domain-containing protein</fullName>
    </recommendedName>
</protein>
<dbReference type="SUPFAM" id="SSF56994">
    <property type="entry name" value="Insulin-like"/>
    <property type="match status" value="1"/>
</dbReference>
<comment type="similarity">
    <text evidence="1">Belongs to the insulin family.</text>
</comment>
<evidence type="ECO:0000313" key="4">
    <source>
        <dbReference type="EMBL" id="CAH3035043.1"/>
    </source>
</evidence>
<evidence type="ECO:0000256" key="1">
    <source>
        <dbReference type="ARBA" id="ARBA00009034"/>
    </source>
</evidence>
<proteinExistence type="inferred from homology"/>
<evidence type="ECO:0000259" key="3">
    <source>
        <dbReference type="SMART" id="SM00078"/>
    </source>
</evidence>
<feature type="chain" id="PRO_5045783808" description="Insulin-like domain-containing protein" evidence="2">
    <location>
        <begin position="24"/>
        <end position="109"/>
    </location>
</feature>
<sequence length="109" mass="12756">MARIRGWFLAVLIALFSKDYVHGAQLKKLYEVGHRPIHGFFCGDHTIEVYLAVCYGYHYDESRTHRSVMVDEKEANNFLHRLRRSSSSTNIVEECCIEGCHIEEVREYC</sequence>
<keyword evidence="2" id="KW-0732">Signal</keyword>
<dbReference type="InterPro" id="IPR022352">
    <property type="entry name" value="Ins/IGF/rlx"/>
</dbReference>
<dbReference type="InterPro" id="IPR036438">
    <property type="entry name" value="Insulin-like_sf"/>
</dbReference>
<evidence type="ECO:0000313" key="5">
    <source>
        <dbReference type="Proteomes" id="UP001159405"/>
    </source>
</evidence>
<dbReference type="Proteomes" id="UP001159405">
    <property type="component" value="Unassembled WGS sequence"/>
</dbReference>
<reference evidence="4 5" key="1">
    <citation type="submission" date="2022-05" db="EMBL/GenBank/DDBJ databases">
        <authorList>
            <consortium name="Genoscope - CEA"/>
            <person name="William W."/>
        </authorList>
    </citation>
    <scope>NUCLEOTIDE SEQUENCE [LARGE SCALE GENOMIC DNA]</scope>
</reference>
<dbReference type="InterPro" id="IPR016179">
    <property type="entry name" value="Insulin-like"/>
</dbReference>
<gene>
    <name evidence="4" type="ORF">PLOB_00024937</name>
</gene>
<dbReference type="PRINTS" id="PR00276">
    <property type="entry name" value="INSULINFAMLY"/>
</dbReference>
<keyword evidence="5" id="KW-1185">Reference proteome</keyword>
<name>A0ABN8MVI5_9CNID</name>
<dbReference type="SMART" id="SM00078">
    <property type="entry name" value="IlGF"/>
    <property type="match status" value="1"/>
</dbReference>
<dbReference type="Pfam" id="PF00049">
    <property type="entry name" value="Insulin"/>
    <property type="match status" value="1"/>
</dbReference>
<dbReference type="Gene3D" id="1.10.100.10">
    <property type="entry name" value="Insulin-like"/>
    <property type="match status" value="1"/>
</dbReference>